<dbReference type="InterPro" id="IPR002509">
    <property type="entry name" value="NODB_dom"/>
</dbReference>
<dbReference type="AlphaFoldDB" id="A0A9W6FYJ6"/>
<protein>
    <submittedName>
        <fullName evidence="2">4-deoxy-4-formamido-L-arabinose-phosphoundecaprenol deformylase</fullName>
    </submittedName>
</protein>
<dbReference type="PROSITE" id="PS51677">
    <property type="entry name" value="NODB"/>
    <property type="match status" value="1"/>
</dbReference>
<dbReference type="GO" id="GO:0016810">
    <property type="term" value="F:hydrolase activity, acting on carbon-nitrogen (but not peptide) bonds"/>
    <property type="evidence" value="ECO:0007669"/>
    <property type="project" value="InterPro"/>
</dbReference>
<dbReference type="Gene3D" id="3.20.20.370">
    <property type="entry name" value="Glycoside hydrolase/deacetylase"/>
    <property type="match status" value="1"/>
</dbReference>
<comment type="caution">
    <text evidence="2">The sequence shown here is derived from an EMBL/GenBank/DDBJ whole genome shotgun (WGS) entry which is preliminary data.</text>
</comment>
<name>A0A9W6FYJ6_9BACT</name>
<gene>
    <name evidence="2" type="primary">arnD</name>
    <name evidence="2" type="ORF">GHYDROH2_06590</name>
</gene>
<evidence type="ECO:0000313" key="2">
    <source>
        <dbReference type="EMBL" id="GLI37158.1"/>
    </source>
</evidence>
<reference evidence="2" key="1">
    <citation type="submission" date="2022-12" db="EMBL/GenBank/DDBJ databases">
        <title>Reference genome sequencing for broad-spectrum identification of bacterial and archaeal isolates by mass spectrometry.</title>
        <authorList>
            <person name="Sekiguchi Y."/>
            <person name="Tourlousse D.M."/>
        </authorList>
    </citation>
    <scope>NUCLEOTIDE SEQUENCE</scope>
    <source>
        <strain evidence="2">H2</strain>
    </source>
</reference>
<dbReference type="Pfam" id="PF01522">
    <property type="entry name" value="Polysacc_deac_1"/>
    <property type="match status" value="1"/>
</dbReference>
<feature type="domain" description="NodB homology" evidence="1">
    <location>
        <begin position="2"/>
        <end position="261"/>
    </location>
</feature>
<dbReference type="SUPFAM" id="SSF88713">
    <property type="entry name" value="Glycoside hydrolase/deacetylase"/>
    <property type="match status" value="1"/>
</dbReference>
<evidence type="ECO:0000259" key="1">
    <source>
        <dbReference type="PROSITE" id="PS51677"/>
    </source>
</evidence>
<dbReference type="InterPro" id="IPR011330">
    <property type="entry name" value="Glyco_hydro/deAcase_b/a-brl"/>
</dbReference>
<accession>A0A9W6FYJ6</accession>
<evidence type="ECO:0000313" key="3">
    <source>
        <dbReference type="Proteomes" id="UP001144352"/>
    </source>
</evidence>
<dbReference type="CDD" id="cd10939">
    <property type="entry name" value="CE4_ArnD"/>
    <property type="match status" value="1"/>
</dbReference>
<dbReference type="EMBL" id="BSDS01000001">
    <property type="protein sequence ID" value="GLI37158.1"/>
    <property type="molecule type" value="Genomic_DNA"/>
</dbReference>
<dbReference type="RefSeq" id="WP_214186818.1">
    <property type="nucleotide sequence ID" value="NZ_BSDS01000001.1"/>
</dbReference>
<organism evidence="2 3">
    <name type="scientific">Geobacter hydrogenophilus</name>
    <dbReference type="NCBI Taxonomy" id="40983"/>
    <lineage>
        <taxon>Bacteria</taxon>
        <taxon>Pseudomonadati</taxon>
        <taxon>Thermodesulfobacteriota</taxon>
        <taxon>Desulfuromonadia</taxon>
        <taxon>Geobacterales</taxon>
        <taxon>Geobacteraceae</taxon>
        <taxon>Geobacter</taxon>
    </lineage>
</organism>
<sequence length="308" mass="34724">MPTIALKIDVDTYVGTRDGVPRLLEIFDRFGIKGTFYFSMGPDNSGKAIRRIFTRKGFLRKMLRTRAPSVYGLRTLMYGILLPPPIIANKLPHVLRETTARGHEVGIHCWDHVKWHDLLPWIPRNMIALELGRAFALFEEILDKRAKTTAAPGWTVTADSLEIQDALYLSYCSDSRGSHPFYPVMDDRRFHTLQIPTTLPTMDELLGENGITPETVNDHYLSLIQPGLNVHTIHAELEGGVLSPTFINLLERLQAKGCRFVTLAEAAEEAHRGEIPCCDLAMGELPGRAGEVAIQGKMVREPRRRMRD</sequence>
<proteinExistence type="predicted"/>
<keyword evidence="3" id="KW-1185">Reference proteome</keyword>
<dbReference type="GO" id="GO:0005975">
    <property type="term" value="P:carbohydrate metabolic process"/>
    <property type="evidence" value="ECO:0007669"/>
    <property type="project" value="InterPro"/>
</dbReference>
<dbReference type="Proteomes" id="UP001144352">
    <property type="component" value="Unassembled WGS sequence"/>
</dbReference>